<sequence>MKKRFLTQTFMTNEFVTLVDENKNREKVEGRRQKLKRGRR</sequence>
<evidence type="ECO:0000313" key="1">
    <source>
        <dbReference type="EMBL" id="OCC16565.1"/>
    </source>
</evidence>
<protein>
    <submittedName>
        <fullName evidence="1">Uncharacterized protein</fullName>
    </submittedName>
</protein>
<name>A0A1B9F9N0_9BACT</name>
<keyword evidence="2" id="KW-1185">Reference proteome</keyword>
<dbReference type="Proteomes" id="UP000093080">
    <property type="component" value="Unassembled WGS sequence"/>
</dbReference>
<dbReference type="STRING" id="1156395.DBT_0383"/>
<comment type="caution">
    <text evidence="1">The sequence shown here is derived from an EMBL/GenBank/DDBJ whole genome shotgun (WGS) entry which is preliminary data.</text>
</comment>
<evidence type="ECO:0000313" key="2">
    <source>
        <dbReference type="Proteomes" id="UP000093080"/>
    </source>
</evidence>
<reference evidence="1 2" key="1">
    <citation type="submission" date="2016-06" db="EMBL/GenBank/DDBJ databases">
        <title>Respiratory ammonification of nitrate coupled to the oxidation of elemental sulfur in deep-sea autotrophic thermophilic bacteria.</title>
        <authorList>
            <person name="Slobodkina G.B."/>
            <person name="Mardanov A.V."/>
            <person name="Ravin N.V."/>
            <person name="Frolova A.A."/>
            <person name="Viryasiv M.B."/>
            <person name="Chernyh N.A."/>
            <person name="Bonch-Osmolovskaya E.A."/>
            <person name="Slobodkin A.I."/>
        </authorList>
    </citation>
    <scope>NUCLEOTIDE SEQUENCE [LARGE SCALE GENOMIC DNA]</scope>
    <source>
        <strain evidence="1 2">S69</strain>
    </source>
</reference>
<proteinExistence type="predicted"/>
<gene>
    <name evidence="1" type="ORF">DBT_0383</name>
</gene>
<accession>A0A1B9F9N0</accession>
<dbReference type="EMBL" id="MAGO01000001">
    <property type="protein sequence ID" value="OCC16565.1"/>
    <property type="molecule type" value="Genomic_DNA"/>
</dbReference>
<dbReference type="AlphaFoldDB" id="A0A1B9F9N0"/>
<organism evidence="1 2">
    <name type="scientific">Dissulfuribacter thermophilus</name>
    <dbReference type="NCBI Taxonomy" id="1156395"/>
    <lineage>
        <taxon>Bacteria</taxon>
        <taxon>Pseudomonadati</taxon>
        <taxon>Thermodesulfobacteriota</taxon>
        <taxon>Dissulfuribacteria</taxon>
        <taxon>Dissulfuribacterales</taxon>
        <taxon>Dissulfuribacteraceae</taxon>
        <taxon>Dissulfuribacter</taxon>
    </lineage>
</organism>